<feature type="compositionally biased region" description="Polar residues" evidence="1">
    <location>
        <begin position="172"/>
        <end position="193"/>
    </location>
</feature>
<accession>A0A9P4U335</accession>
<evidence type="ECO:0000313" key="3">
    <source>
        <dbReference type="Proteomes" id="UP000800235"/>
    </source>
</evidence>
<proteinExistence type="predicted"/>
<keyword evidence="3" id="KW-1185">Reference proteome</keyword>
<organism evidence="2 3">
    <name type="scientific">Tothia fuscella</name>
    <dbReference type="NCBI Taxonomy" id="1048955"/>
    <lineage>
        <taxon>Eukaryota</taxon>
        <taxon>Fungi</taxon>
        <taxon>Dikarya</taxon>
        <taxon>Ascomycota</taxon>
        <taxon>Pezizomycotina</taxon>
        <taxon>Dothideomycetes</taxon>
        <taxon>Pleosporomycetidae</taxon>
        <taxon>Venturiales</taxon>
        <taxon>Cylindrosympodiaceae</taxon>
        <taxon>Tothia</taxon>
    </lineage>
</organism>
<reference evidence="2" key="1">
    <citation type="journal article" date="2020" name="Stud. Mycol.">
        <title>101 Dothideomycetes genomes: a test case for predicting lifestyles and emergence of pathogens.</title>
        <authorList>
            <person name="Haridas S."/>
            <person name="Albert R."/>
            <person name="Binder M."/>
            <person name="Bloem J."/>
            <person name="Labutti K."/>
            <person name="Salamov A."/>
            <person name="Andreopoulos B."/>
            <person name="Baker S."/>
            <person name="Barry K."/>
            <person name="Bills G."/>
            <person name="Bluhm B."/>
            <person name="Cannon C."/>
            <person name="Castanera R."/>
            <person name="Culley D."/>
            <person name="Daum C."/>
            <person name="Ezra D."/>
            <person name="Gonzalez J."/>
            <person name="Henrissat B."/>
            <person name="Kuo A."/>
            <person name="Liang C."/>
            <person name="Lipzen A."/>
            <person name="Lutzoni F."/>
            <person name="Magnuson J."/>
            <person name="Mondo S."/>
            <person name="Nolan M."/>
            <person name="Ohm R."/>
            <person name="Pangilinan J."/>
            <person name="Park H.-J."/>
            <person name="Ramirez L."/>
            <person name="Alfaro M."/>
            <person name="Sun H."/>
            <person name="Tritt A."/>
            <person name="Yoshinaga Y."/>
            <person name="Zwiers L.-H."/>
            <person name="Turgeon B."/>
            <person name="Goodwin S."/>
            <person name="Spatafora J."/>
            <person name="Crous P."/>
            <person name="Grigoriev I."/>
        </authorList>
    </citation>
    <scope>NUCLEOTIDE SEQUENCE</scope>
    <source>
        <strain evidence="2">CBS 130266</strain>
    </source>
</reference>
<feature type="region of interest" description="Disordered" evidence="1">
    <location>
        <begin position="166"/>
        <end position="228"/>
    </location>
</feature>
<dbReference type="Proteomes" id="UP000800235">
    <property type="component" value="Unassembled WGS sequence"/>
</dbReference>
<sequence>MDKVPRMHGDIQAAGSEQSSRFIPKSETAHSTQDMLSTTSQPVVDGGLGSLSFHIRNASVDLHDSDAPPDQVLPHRFNPNKPTSATGRATGAVLFNITNTQPQPAQAPVAFGFKTPKPNGATSQAVVTPHREIKKSSLLAANSNTLPSVPQTSVDSARRDFNVFSDVDDANRSNPNEHAANPSSSNVRTPQHSNVKKASVASKGGMSGAHPPPAKKTSTKQVDPIKKIPKENKVVNTRTKLRVEDITLEMFIDNVYMKGILSRDLEDLDVITEDFDALYAHKFRCVPGLTKRQFRLVFHSGMDSFVNSRAIYAETRTHLLRILLLKLEQKILEPIEQAFIRAVYERYFTQGKYTFQDAYVELLCEDLPNSYMPRMNTSIMQPRFMEEGRRLKNGIELAVPSEARDHDYVLALSAAQPLLSWSFGGRGY</sequence>
<evidence type="ECO:0000256" key="1">
    <source>
        <dbReference type="SAM" id="MobiDB-lite"/>
    </source>
</evidence>
<gene>
    <name evidence="2" type="ORF">EJ08DRAFT_341319</name>
</gene>
<protein>
    <submittedName>
        <fullName evidence="2">Uncharacterized protein</fullName>
    </submittedName>
</protein>
<evidence type="ECO:0000313" key="2">
    <source>
        <dbReference type="EMBL" id="KAF2435515.1"/>
    </source>
</evidence>
<dbReference type="AlphaFoldDB" id="A0A9P4U335"/>
<feature type="compositionally biased region" description="Polar residues" evidence="1">
    <location>
        <begin position="29"/>
        <end position="40"/>
    </location>
</feature>
<dbReference type="EMBL" id="MU007013">
    <property type="protein sequence ID" value="KAF2435515.1"/>
    <property type="molecule type" value="Genomic_DNA"/>
</dbReference>
<name>A0A9P4U335_9PEZI</name>
<feature type="region of interest" description="Disordered" evidence="1">
    <location>
        <begin position="1"/>
        <end position="40"/>
    </location>
</feature>
<comment type="caution">
    <text evidence="2">The sequence shown here is derived from an EMBL/GenBank/DDBJ whole genome shotgun (WGS) entry which is preliminary data.</text>
</comment>